<gene>
    <name evidence="2" type="ORF">ACFOWM_09275</name>
</gene>
<keyword evidence="3" id="KW-1185">Reference proteome</keyword>
<dbReference type="PANTHER" id="PTHR46401">
    <property type="entry name" value="GLYCOSYLTRANSFERASE WBBK-RELATED"/>
    <property type="match status" value="1"/>
</dbReference>
<dbReference type="Proteomes" id="UP001595907">
    <property type="component" value="Unassembled WGS sequence"/>
</dbReference>
<dbReference type="Gene3D" id="3.40.50.2000">
    <property type="entry name" value="Glycogen Phosphorylase B"/>
    <property type="match status" value="1"/>
</dbReference>
<dbReference type="EMBL" id="JBHSCZ010000002">
    <property type="protein sequence ID" value="MFC4263068.1"/>
    <property type="molecule type" value="Genomic_DNA"/>
</dbReference>
<reference evidence="3" key="1">
    <citation type="journal article" date="2019" name="Int. J. Syst. Evol. Microbiol.">
        <title>The Global Catalogue of Microorganisms (GCM) 10K type strain sequencing project: providing services to taxonomists for standard genome sequencing and annotation.</title>
        <authorList>
            <consortium name="The Broad Institute Genomics Platform"/>
            <consortium name="The Broad Institute Genome Sequencing Center for Infectious Disease"/>
            <person name="Wu L."/>
            <person name="Ma J."/>
        </authorList>
    </citation>
    <scope>NUCLEOTIDE SEQUENCE [LARGE SCALE GENOMIC DNA]</scope>
    <source>
        <strain evidence="3">CECT 8289</strain>
    </source>
</reference>
<dbReference type="CDD" id="cd03801">
    <property type="entry name" value="GT4_PimA-like"/>
    <property type="match status" value="1"/>
</dbReference>
<organism evidence="2 3">
    <name type="scientific">Ferruginibacter yonginensis</name>
    <dbReference type="NCBI Taxonomy" id="1310416"/>
    <lineage>
        <taxon>Bacteria</taxon>
        <taxon>Pseudomonadati</taxon>
        <taxon>Bacteroidota</taxon>
        <taxon>Chitinophagia</taxon>
        <taxon>Chitinophagales</taxon>
        <taxon>Chitinophagaceae</taxon>
        <taxon>Ferruginibacter</taxon>
    </lineage>
</organism>
<evidence type="ECO:0000259" key="1">
    <source>
        <dbReference type="Pfam" id="PF00534"/>
    </source>
</evidence>
<dbReference type="GO" id="GO:0016757">
    <property type="term" value="F:glycosyltransferase activity"/>
    <property type="evidence" value="ECO:0007669"/>
    <property type="project" value="UniProtKB-KW"/>
</dbReference>
<dbReference type="InterPro" id="IPR001296">
    <property type="entry name" value="Glyco_trans_1"/>
</dbReference>
<evidence type="ECO:0000313" key="3">
    <source>
        <dbReference type="Proteomes" id="UP001595907"/>
    </source>
</evidence>
<proteinExistence type="predicted"/>
<accession>A0ABV8QUJ4</accession>
<name>A0ABV8QUJ4_9BACT</name>
<feature type="domain" description="Glycosyl transferase family 1" evidence="1">
    <location>
        <begin position="244"/>
        <end position="378"/>
    </location>
</feature>
<keyword evidence="2" id="KW-0808">Transferase</keyword>
<dbReference type="SUPFAM" id="SSF53756">
    <property type="entry name" value="UDP-Glycosyltransferase/glycogen phosphorylase"/>
    <property type="match status" value="1"/>
</dbReference>
<dbReference type="RefSeq" id="WP_379709147.1">
    <property type="nucleotide sequence ID" value="NZ_JBHSCZ010000002.1"/>
</dbReference>
<comment type="caution">
    <text evidence="2">The sequence shown here is derived from an EMBL/GenBank/DDBJ whole genome shotgun (WGS) entry which is preliminary data.</text>
</comment>
<dbReference type="EC" id="2.4.-.-" evidence="2"/>
<dbReference type="PANTHER" id="PTHR46401:SF8">
    <property type="entry name" value="BLL6006 PROTEIN"/>
    <property type="match status" value="1"/>
</dbReference>
<evidence type="ECO:0000313" key="2">
    <source>
        <dbReference type="EMBL" id="MFC4263068.1"/>
    </source>
</evidence>
<keyword evidence="2" id="KW-0328">Glycosyltransferase</keyword>
<protein>
    <submittedName>
        <fullName evidence="2">Glycosyltransferase family 4 protein</fullName>
        <ecNumber evidence="2">2.4.-.-</ecNumber>
    </submittedName>
</protein>
<sequence length="423" mass="48536">MRKRKIAITVQRYGKNVNGGAEVFARMIAEKLIETYDVTILTSRALDYHTWKPELPEGTTIENGVTIKRFNHKPKASEKKIHHLKRSYRGRHLYQKFYRFLGRPKWYLKLFPTAEYHDKYGIQWLEHQGPTTYGLVQYIKENENTYDAFIFITYLYYPTAAGLLTVPHKSIFIPTMHDEQPAYFPIFQKTMAAPKSLLFLTASEQKFSQGLFKIDHIKQAVASVGVDPVSDVKDNTVIEKFGINGKYIVYVGRIDTAKGCGEMLSYFTDYLKDTGNAVTLVLAGKNMMDAVNHPNIKYVGFVSDEEKEQLIKHAEALIIPSKHESLSLVVLESFACKVPVMANQLCDVLKDHIELSNGGWLFEDKNSFYKALNDVMANVDNTQKGLNGYNYVMNNFTWDHVLNTYNELIDYVINANKMELTNE</sequence>
<dbReference type="Pfam" id="PF00534">
    <property type="entry name" value="Glycos_transf_1"/>
    <property type="match status" value="1"/>
</dbReference>